<keyword evidence="1" id="KW-1133">Transmembrane helix</keyword>
<gene>
    <name evidence="2" type="ORF">Taro_028028</name>
</gene>
<dbReference type="AlphaFoldDB" id="A0A843VJT2"/>
<proteinExistence type="predicted"/>
<evidence type="ECO:0000256" key="1">
    <source>
        <dbReference type="SAM" id="Phobius"/>
    </source>
</evidence>
<feature type="transmembrane region" description="Helical" evidence="1">
    <location>
        <begin position="201"/>
        <end position="226"/>
    </location>
</feature>
<dbReference type="Proteomes" id="UP000652761">
    <property type="component" value="Unassembled WGS sequence"/>
</dbReference>
<sequence>MLQVGCSCCYVACVASVVARCVRAVVAWLALDSLVVVSPVWRTVVGKSKCGAPGHLRRIWGLRCAVGLAGAFWRVFPERCLGGSGGGSPRIDLRFFCSSAYCGILFKILCRWVVGLCILVKVLPKIALYRFWQRFFPGVLCVYFGPPLCCSCGSKCAVWLGCVLVRFSQDGSWRFRGRFSPKLPCVCFGCRCSLSLSRDELLLLPVGLFVLQSAWAFLVKTALLFAPKISAVLVGLRVSPWFGWFASFLVLGVLSQMVVW</sequence>
<evidence type="ECO:0000313" key="3">
    <source>
        <dbReference type="Proteomes" id="UP000652761"/>
    </source>
</evidence>
<reference evidence="2" key="1">
    <citation type="submission" date="2017-07" db="EMBL/GenBank/DDBJ databases">
        <title>Taro Niue Genome Assembly and Annotation.</title>
        <authorList>
            <person name="Atibalentja N."/>
            <person name="Keating K."/>
            <person name="Fields C.J."/>
        </authorList>
    </citation>
    <scope>NUCLEOTIDE SEQUENCE</scope>
    <source>
        <strain evidence="2">Niue_2</strain>
        <tissue evidence="2">Leaf</tissue>
    </source>
</reference>
<evidence type="ECO:0000313" key="2">
    <source>
        <dbReference type="EMBL" id="MQL95356.1"/>
    </source>
</evidence>
<accession>A0A843VJT2</accession>
<keyword evidence="1" id="KW-0472">Membrane</keyword>
<organism evidence="2 3">
    <name type="scientific">Colocasia esculenta</name>
    <name type="common">Wild taro</name>
    <name type="synonym">Arum esculentum</name>
    <dbReference type="NCBI Taxonomy" id="4460"/>
    <lineage>
        <taxon>Eukaryota</taxon>
        <taxon>Viridiplantae</taxon>
        <taxon>Streptophyta</taxon>
        <taxon>Embryophyta</taxon>
        <taxon>Tracheophyta</taxon>
        <taxon>Spermatophyta</taxon>
        <taxon>Magnoliopsida</taxon>
        <taxon>Liliopsida</taxon>
        <taxon>Araceae</taxon>
        <taxon>Aroideae</taxon>
        <taxon>Colocasieae</taxon>
        <taxon>Colocasia</taxon>
    </lineage>
</organism>
<feature type="transmembrane region" description="Helical" evidence="1">
    <location>
        <begin position="241"/>
        <end position="259"/>
    </location>
</feature>
<name>A0A843VJT2_COLES</name>
<keyword evidence="1" id="KW-0812">Transmembrane</keyword>
<protein>
    <submittedName>
        <fullName evidence="2">Uncharacterized protein</fullName>
    </submittedName>
</protein>
<keyword evidence="3" id="KW-1185">Reference proteome</keyword>
<comment type="caution">
    <text evidence="2">The sequence shown here is derived from an EMBL/GenBank/DDBJ whole genome shotgun (WGS) entry which is preliminary data.</text>
</comment>
<dbReference type="EMBL" id="NMUH01001784">
    <property type="protein sequence ID" value="MQL95356.1"/>
    <property type="molecule type" value="Genomic_DNA"/>
</dbReference>